<keyword evidence="2" id="KW-0547">Nucleotide-binding</keyword>
<evidence type="ECO:0000256" key="3">
    <source>
        <dbReference type="ARBA" id="ARBA00022801"/>
    </source>
</evidence>
<dbReference type="SUPFAM" id="SSF52540">
    <property type="entry name" value="P-loop containing nucleoside triphosphate hydrolases"/>
    <property type="match status" value="1"/>
</dbReference>
<evidence type="ECO:0000256" key="1">
    <source>
        <dbReference type="ARBA" id="ARBA00005290"/>
    </source>
</evidence>
<dbReference type="Gene3D" id="3.40.50.300">
    <property type="entry name" value="P-loop containing nucleotide triphosphate hydrolases"/>
    <property type="match status" value="1"/>
</dbReference>
<keyword evidence="3" id="KW-0378">Hydrolase</keyword>
<organism evidence="5 6">
    <name type="scientific">Actinomadura graeca</name>
    <dbReference type="NCBI Taxonomy" id="2750812"/>
    <lineage>
        <taxon>Bacteria</taxon>
        <taxon>Bacillati</taxon>
        <taxon>Actinomycetota</taxon>
        <taxon>Actinomycetes</taxon>
        <taxon>Streptosporangiales</taxon>
        <taxon>Thermomonosporaceae</taxon>
        <taxon>Actinomadura</taxon>
    </lineage>
</organism>
<evidence type="ECO:0000313" key="5">
    <source>
        <dbReference type="EMBL" id="QXJ24681.1"/>
    </source>
</evidence>
<protein>
    <submittedName>
        <fullName evidence="5">ATP/GTP-binding protein</fullName>
    </submittedName>
</protein>
<reference evidence="5" key="1">
    <citation type="submission" date="2020-07" db="EMBL/GenBank/DDBJ databases">
        <authorList>
            <person name="Tarantini F.S."/>
            <person name="Hong K.W."/>
            <person name="Chan K.G."/>
        </authorList>
    </citation>
    <scope>NUCLEOTIDE SEQUENCE</scope>
    <source>
        <strain evidence="5">32-07</strain>
    </source>
</reference>
<name>A0ABX8R0R1_9ACTN</name>
<dbReference type="PANTHER" id="PTHR42708">
    <property type="entry name" value="ATP/GTP-BINDING PROTEIN-RELATED"/>
    <property type="match status" value="1"/>
</dbReference>
<dbReference type="InterPro" id="IPR004130">
    <property type="entry name" value="Gpn"/>
</dbReference>
<keyword evidence="6" id="KW-1185">Reference proteome</keyword>
<dbReference type="EMBL" id="CP059572">
    <property type="protein sequence ID" value="QXJ24681.1"/>
    <property type="molecule type" value="Genomic_DNA"/>
</dbReference>
<dbReference type="InterPro" id="IPR027417">
    <property type="entry name" value="P-loop_NTPase"/>
</dbReference>
<proteinExistence type="inferred from homology"/>
<evidence type="ECO:0000256" key="4">
    <source>
        <dbReference type="ARBA" id="ARBA00023134"/>
    </source>
</evidence>
<dbReference type="PANTHER" id="PTHR42708:SF1">
    <property type="entry name" value="GLIDING MOTILITY PROTEIN MGLA"/>
    <property type="match status" value="1"/>
</dbReference>
<dbReference type="Proteomes" id="UP001049518">
    <property type="component" value="Chromosome"/>
</dbReference>
<gene>
    <name evidence="5" type="ORF">AGRA3207_006055</name>
</gene>
<accession>A0ABX8R0R1</accession>
<evidence type="ECO:0000313" key="6">
    <source>
        <dbReference type="Proteomes" id="UP001049518"/>
    </source>
</evidence>
<dbReference type="Pfam" id="PF03029">
    <property type="entry name" value="ATP_bind_1"/>
    <property type="match status" value="1"/>
</dbReference>
<comment type="similarity">
    <text evidence="1">Belongs to the GPN-loop GTPase family.</text>
</comment>
<dbReference type="InterPro" id="IPR052705">
    <property type="entry name" value="Gliding_Motility_GTPase"/>
</dbReference>
<evidence type="ECO:0000256" key="2">
    <source>
        <dbReference type="ARBA" id="ARBA00022741"/>
    </source>
</evidence>
<dbReference type="CDD" id="cd00882">
    <property type="entry name" value="Ras_like_GTPase"/>
    <property type="match status" value="1"/>
</dbReference>
<keyword evidence="4" id="KW-0342">GTP-binding</keyword>
<sequence length="248" mass="25605">MGSAHYDGTGGYGPDYGGYGGGGNSAGNGAGNSGGYGGGFGGGYGGGYPAPELVTTKILIAGGFGAGKTTMVGSVSEIRPLHTEEPLTDRGTHVDDTSGVHAKSTTTVAMDFGRITLSDHLLLYLFGTPGQERFWFMWDELASGAIGAVVLADTRRLTGCFPAIDYFERRSLPFVIGVNCFDGAERHRPEDIAIALDLDRGVPVVLCDVRRRESSKQVLVTLMEHVLNWAESGEGAGAGAGGGAVPAG</sequence>